<feature type="region of interest" description="Disordered" evidence="1">
    <location>
        <begin position="1"/>
        <end position="493"/>
    </location>
</feature>
<reference evidence="2" key="1">
    <citation type="submission" date="2022-10" db="EMBL/GenBank/DDBJ databases">
        <authorList>
            <person name="Chen Y."/>
            <person name="Dougan E. K."/>
            <person name="Chan C."/>
            <person name="Rhodes N."/>
            <person name="Thang M."/>
        </authorList>
    </citation>
    <scope>NUCLEOTIDE SEQUENCE</scope>
</reference>
<sequence>MDDFFRFEDSGDLEEDWTPSNAGFTSPSHRSLAPSEPIAETSADDDEYSDDFDTNYYDDMFYDDDTEETQDDEADSDRNAGPAANEDPAWEDLGPWRAPVETQPEDPSPSQAASPAANEEDPAVLEEQGESEAHDPQDDVYSDDFVDEETDRATSRHALTSRTVTAEDDDDTAWEDLGPWRAPETEPQQEDPGPADTTVTDGPKETTETTETAVSANQDPADPADPAVQEQGPWRPSETDLENAGELEAHDPQGDAYSDDFAEETDYEASRHMPTSRTATTEDTAWEDLGPWRAPETEPQQEDPGPADTTVTDGPKETTETTETAVSANQDPADPADAADPAVQEQGPWRPSETDLDNAGPADTTVTDGPKETTETTETAVSANLDPADPVCWEEQGPWRQPEDTSVVDPGPADTTVTDGPKETTETTETAVSANLDPADPVRQPEDTSVVDPGPAQTTTTTGATGATETEHGAQHFSTADVEPDSPAEEAKEELNMTLQQKRLRFEGRSQTVKVSKKVKKKAHPEATRFLENLREMGGGSAGVAWRRLFDNDEVKFDDFCGALVTLHFSGDVIRLWHELAGPSTPNLKFEAVDRDSAAILKAFKAWCTLVKNGTLEVFRAIDQACEGSDSLTSEKFVDGLQNLGFFRPSATLLKDDIWRKLDTREAVLQNLWPMLDQHCRGCITTDSLLFLEKDPQKRASVLRERTRRRMKRRPPEAHKSEKIIHKLVMETTAMGNKHWSQIPEGHVAVGRPRSGPVLPKVKRPIPRAVSAPEIGSDLKFLEDQDDLLAAKALAEAATPSALDEVEEGSTTSGNRPVGPDWPPALLKEERKAPKALLAPSYRRAYCGSLVPLPSLRKVGHEPKMLMELGDNPLKTRRSKAPSKFDPSLLNSFLTSAQESIWQHYFGASEASQGSDLLMLESGSAG</sequence>
<accession>A0A9P1BKZ4</accession>
<feature type="compositionally biased region" description="Acidic residues" evidence="1">
    <location>
        <begin position="60"/>
        <end position="75"/>
    </location>
</feature>
<feature type="compositionally biased region" description="Low complexity" evidence="1">
    <location>
        <begin position="458"/>
        <end position="468"/>
    </location>
</feature>
<reference evidence="3 4" key="2">
    <citation type="submission" date="2024-05" db="EMBL/GenBank/DDBJ databases">
        <authorList>
            <person name="Chen Y."/>
            <person name="Shah S."/>
            <person name="Dougan E. K."/>
            <person name="Thang M."/>
            <person name="Chan C."/>
        </authorList>
    </citation>
    <scope>NUCLEOTIDE SEQUENCE [LARGE SCALE GENOMIC DNA]</scope>
</reference>
<proteinExistence type="predicted"/>
<evidence type="ECO:0000313" key="3">
    <source>
        <dbReference type="EMBL" id="CAL4761922.1"/>
    </source>
</evidence>
<evidence type="ECO:0000256" key="1">
    <source>
        <dbReference type="SAM" id="MobiDB-lite"/>
    </source>
</evidence>
<name>A0A9P1BKZ4_9DINO</name>
<dbReference type="EMBL" id="CAMXCT010000146">
    <property type="protein sequence ID" value="CAI3974610.1"/>
    <property type="molecule type" value="Genomic_DNA"/>
</dbReference>
<evidence type="ECO:0000313" key="2">
    <source>
        <dbReference type="EMBL" id="CAI3974610.1"/>
    </source>
</evidence>
<dbReference type="OrthoDB" id="439465at2759"/>
<feature type="compositionally biased region" description="Polar residues" evidence="1">
    <location>
        <begin position="18"/>
        <end position="29"/>
    </location>
</feature>
<comment type="caution">
    <text evidence="2">The sequence shown here is derived from an EMBL/GenBank/DDBJ whole genome shotgun (WGS) entry which is preliminary data.</text>
</comment>
<feature type="compositionally biased region" description="Acidic residues" evidence="1">
    <location>
        <begin position="257"/>
        <end position="267"/>
    </location>
</feature>
<protein>
    <submittedName>
        <fullName evidence="3">EF-hand domain-containing protein</fullName>
    </submittedName>
</protein>
<dbReference type="EMBL" id="CAMXCT020000146">
    <property type="protein sequence ID" value="CAL1127985.1"/>
    <property type="molecule type" value="Genomic_DNA"/>
</dbReference>
<dbReference type="EMBL" id="CAMXCT030000146">
    <property type="protein sequence ID" value="CAL4761922.1"/>
    <property type="molecule type" value="Genomic_DNA"/>
</dbReference>
<feature type="compositionally biased region" description="Low complexity" evidence="1">
    <location>
        <begin position="331"/>
        <end position="342"/>
    </location>
</feature>
<dbReference type="AlphaFoldDB" id="A0A9P1BKZ4"/>
<feature type="compositionally biased region" description="Acidic residues" evidence="1">
    <location>
        <begin position="118"/>
        <end position="130"/>
    </location>
</feature>
<organism evidence="2">
    <name type="scientific">Cladocopium goreaui</name>
    <dbReference type="NCBI Taxonomy" id="2562237"/>
    <lineage>
        <taxon>Eukaryota</taxon>
        <taxon>Sar</taxon>
        <taxon>Alveolata</taxon>
        <taxon>Dinophyceae</taxon>
        <taxon>Suessiales</taxon>
        <taxon>Symbiodiniaceae</taxon>
        <taxon>Cladocopium</taxon>
    </lineage>
</organism>
<evidence type="ECO:0000313" key="4">
    <source>
        <dbReference type="Proteomes" id="UP001152797"/>
    </source>
</evidence>
<feature type="compositionally biased region" description="Low complexity" evidence="1">
    <location>
        <begin position="108"/>
        <end position="117"/>
    </location>
</feature>
<feature type="region of interest" description="Disordered" evidence="1">
    <location>
        <begin position="799"/>
        <end position="824"/>
    </location>
</feature>
<feature type="compositionally biased region" description="Acidic residues" evidence="1">
    <location>
        <begin position="138"/>
        <end position="150"/>
    </location>
</feature>
<gene>
    <name evidence="2" type="ORF">C1SCF055_LOCUS2998</name>
</gene>
<feature type="compositionally biased region" description="Polar residues" evidence="1">
    <location>
        <begin position="273"/>
        <end position="283"/>
    </location>
</feature>
<dbReference type="Proteomes" id="UP001152797">
    <property type="component" value="Unassembled WGS sequence"/>
</dbReference>
<feature type="compositionally biased region" description="Acidic residues" evidence="1">
    <location>
        <begin position="42"/>
        <end position="53"/>
    </location>
</feature>
<keyword evidence="4" id="KW-1185">Reference proteome</keyword>